<sequence length="361" mass="38425">MNTPTSSSRPETSAASLREQFDTEVTYLNTATYGVAPRPASAAVHEHERRRAAGRLELAALDEAVDRSRTAFSRLTGIPSHRVAVGSQASQLVGLVAGGLPADAQVVLAEGDFTSLMFPFLAAAERGVRVRSVPLEALPEAVTDETDLVAVSAVQSSDGRVAPIEELCTATREHGARLLLDTTQSTGWLPLPVDRIDLLVCAGYKWLLGPRGVAFLAGTEEALAGLPPLGANWYAGASIWDSLYGEPLRLADDARRLDLSPVWASWVGQAPALEMLADVGETAIGEHNRALARRFRAGMGLTDTQRAESAIVSLDVDPQRAARLTEGGVVAAMRDGRLRLSFHVCNDEADVDRALNLLCGA</sequence>
<evidence type="ECO:0000313" key="3">
    <source>
        <dbReference type="Proteomes" id="UP001500908"/>
    </source>
</evidence>
<feature type="domain" description="Aminotransferase class V" evidence="1">
    <location>
        <begin position="62"/>
        <end position="299"/>
    </location>
</feature>
<dbReference type="InterPro" id="IPR000192">
    <property type="entry name" value="Aminotrans_V_dom"/>
</dbReference>
<evidence type="ECO:0000313" key="2">
    <source>
        <dbReference type="EMBL" id="GAA3732790.1"/>
    </source>
</evidence>
<dbReference type="Gene3D" id="3.40.640.10">
    <property type="entry name" value="Type I PLP-dependent aspartate aminotransferase-like (Major domain)"/>
    <property type="match status" value="1"/>
</dbReference>
<dbReference type="Pfam" id="PF00266">
    <property type="entry name" value="Aminotran_5"/>
    <property type="match status" value="1"/>
</dbReference>
<evidence type="ECO:0000259" key="1">
    <source>
        <dbReference type="Pfam" id="PF00266"/>
    </source>
</evidence>
<organism evidence="2 3">
    <name type="scientific">Salinactinospora qingdaonensis</name>
    <dbReference type="NCBI Taxonomy" id="702744"/>
    <lineage>
        <taxon>Bacteria</taxon>
        <taxon>Bacillati</taxon>
        <taxon>Actinomycetota</taxon>
        <taxon>Actinomycetes</taxon>
        <taxon>Streptosporangiales</taxon>
        <taxon>Nocardiopsidaceae</taxon>
        <taxon>Salinactinospora</taxon>
    </lineage>
</organism>
<reference evidence="3" key="1">
    <citation type="journal article" date="2019" name="Int. J. Syst. Evol. Microbiol.">
        <title>The Global Catalogue of Microorganisms (GCM) 10K type strain sequencing project: providing services to taxonomists for standard genome sequencing and annotation.</title>
        <authorList>
            <consortium name="The Broad Institute Genomics Platform"/>
            <consortium name="The Broad Institute Genome Sequencing Center for Infectious Disease"/>
            <person name="Wu L."/>
            <person name="Ma J."/>
        </authorList>
    </citation>
    <scope>NUCLEOTIDE SEQUENCE [LARGE SCALE GENOMIC DNA]</scope>
    <source>
        <strain evidence="3">JCM 17137</strain>
    </source>
</reference>
<dbReference type="InterPro" id="IPR015424">
    <property type="entry name" value="PyrdxlP-dep_Trfase"/>
</dbReference>
<dbReference type="Gene3D" id="3.90.1150.10">
    <property type="entry name" value="Aspartate Aminotransferase, domain 1"/>
    <property type="match status" value="1"/>
</dbReference>
<gene>
    <name evidence="2" type="ORF">GCM10022402_11660</name>
</gene>
<name>A0ABP7F7V5_9ACTN</name>
<keyword evidence="3" id="KW-1185">Reference proteome</keyword>
<dbReference type="PANTHER" id="PTHR43586:SF21">
    <property type="entry name" value="PYRIDOXAL PHOSPHATE (PLP)-DEPENDENT ASPARTATE AMINOTRANSFERASE SUPERFAMILY"/>
    <property type="match status" value="1"/>
</dbReference>
<proteinExistence type="predicted"/>
<keyword evidence="2" id="KW-0808">Transferase</keyword>
<comment type="caution">
    <text evidence="2">The sequence shown here is derived from an EMBL/GenBank/DDBJ whole genome shotgun (WGS) entry which is preliminary data.</text>
</comment>
<dbReference type="InterPro" id="IPR015421">
    <property type="entry name" value="PyrdxlP-dep_Trfase_major"/>
</dbReference>
<dbReference type="PANTHER" id="PTHR43586">
    <property type="entry name" value="CYSTEINE DESULFURASE"/>
    <property type="match status" value="1"/>
</dbReference>
<dbReference type="RefSeq" id="WP_344968111.1">
    <property type="nucleotide sequence ID" value="NZ_BAABDD010000004.1"/>
</dbReference>
<dbReference type="InterPro" id="IPR015422">
    <property type="entry name" value="PyrdxlP-dep_Trfase_small"/>
</dbReference>
<protein>
    <submittedName>
        <fullName evidence="2">Aminotransferase class V-fold PLP-dependent enzyme</fullName>
    </submittedName>
</protein>
<dbReference type="Proteomes" id="UP001500908">
    <property type="component" value="Unassembled WGS sequence"/>
</dbReference>
<accession>A0ABP7F7V5</accession>
<dbReference type="GO" id="GO:0008483">
    <property type="term" value="F:transaminase activity"/>
    <property type="evidence" value="ECO:0007669"/>
    <property type="project" value="UniProtKB-KW"/>
</dbReference>
<keyword evidence="2" id="KW-0032">Aminotransferase</keyword>
<dbReference type="EMBL" id="BAABDD010000004">
    <property type="protein sequence ID" value="GAA3732790.1"/>
    <property type="molecule type" value="Genomic_DNA"/>
</dbReference>
<dbReference type="SUPFAM" id="SSF53383">
    <property type="entry name" value="PLP-dependent transferases"/>
    <property type="match status" value="1"/>
</dbReference>